<dbReference type="GO" id="GO:0005975">
    <property type="term" value="P:carbohydrate metabolic process"/>
    <property type="evidence" value="ECO:0007669"/>
    <property type="project" value="InterPro"/>
</dbReference>
<proteinExistence type="predicted"/>
<dbReference type="InterPro" id="IPR050248">
    <property type="entry name" value="Polysacc_deacetylase_ArnD"/>
</dbReference>
<comment type="caution">
    <text evidence="4">The sequence shown here is derived from an EMBL/GenBank/DDBJ whole genome shotgun (WGS) entry which is preliminary data.</text>
</comment>
<evidence type="ECO:0000259" key="3">
    <source>
        <dbReference type="PROSITE" id="PS51677"/>
    </source>
</evidence>
<dbReference type="PANTHER" id="PTHR10587">
    <property type="entry name" value="GLYCOSYL TRANSFERASE-RELATED"/>
    <property type="match status" value="1"/>
</dbReference>
<evidence type="ECO:0000256" key="2">
    <source>
        <dbReference type="ARBA" id="ARBA00022801"/>
    </source>
</evidence>
<evidence type="ECO:0000313" key="5">
    <source>
        <dbReference type="Proteomes" id="UP000007993"/>
    </source>
</evidence>
<name>K5E614_RHOBT</name>
<dbReference type="PATRIC" id="fig|993517.3.peg.3748"/>
<organism evidence="4 5">
    <name type="scientific">Rhodopirellula baltica SH28</name>
    <dbReference type="NCBI Taxonomy" id="993517"/>
    <lineage>
        <taxon>Bacteria</taxon>
        <taxon>Pseudomonadati</taxon>
        <taxon>Planctomycetota</taxon>
        <taxon>Planctomycetia</taxon>
        <taxon>Pirellulales</taxon>
        <taxon>Pirellulaceae</taxon>
        <taxon>Rhodopirellula</taxon>
    </lineage>
</organism>
<gene>
    <name evidence="4" type="ORF">RBSH_03460</name>
</gene>
<accession>K5E614</accession>
<reference evidence="4 5" key="1">
    <citation type="journal article" date="2013" name="Mar. Genomics">
        <title>Expression of sulfatases in Rhodopirellula baltica and the diversity of sulfatases in the genus Rhodopirellula.</title>
        <authorList>
            <person name="Wegner C.E."/>
            <person name="Richter-Heitmann T."/>
            <person name="Klindworth A."/>
            <person name="Klockow C."/>
            <person name="Richter M."/>
            <person name="Achstetter T."/>
            <person name="Glockner F.O."/>
            <person name="Harder J."/>
        </authorList>
    </citation>
    <scope>NUCLEOTIDE SEQUENCE [LARGE SCALE GENOMIC DNA]</scope>
    <source>
        <strain evidence="4 5">SH28</strain>
    </source>
</reference>
<dbReference type="AlphaFoldDB" id="K5E614"/>
<dbReference type="GO" id="GO:0046872">
    <property type="term" value="F:metal ion binding"/>
    <property type="evidence" value="ECO:0007669"/>
    <property type="project" value="UniProtKB-KW"/>
</dbReference>
<dbReference type="PROSITE" id="PS51677">
    <property type="entry name" value="NODB"/>
    <property type="match status" value="1"/>
</dbReference>
<dbReference type="Gene3D" id="3.20.20.370">
    <property type="entry name" value="Glycoside hydrolase/deacetylase"/>
    <property type="match status" value="1"/>
</dbReference>
<dbReference type="PANTHER" id="PTHR10587:SF133">
    <property type="entry name" value="CHITIN DEACETYLASE 1-RELATED"/>
    <property type="match status" value="1"/>
</dbReference>
<keyword evidence="1" id="KW-0479">Metal-binding</keyword>
<evidence type="ECO:0000313" key="4">
    <source>
        <dbReference type="EMBL" id="EKK01221.1"/>
    </source>
</evidence>
<dbReference type="SUPFAM" id="SSF88713">
    <property type="entry name" value="Glycoside hydrolase/deacetylase"/>
    <property type="match status" value="1"/>
</dbReference>
<dbReference type="RefSeq" id="WP_007333104.1">
    <property type="nucleotide sequence ID" value="NZ_AMCW01000100.1"/>
</dbReference>
<dbReference type="GO" id="GO:0016810">
    <property type="term" value="F:hydrolase activity, acting on carbon-nitrogen (but not peptide) bonds"/>
    <property type="evidence" value="ECO:0007669"/>
    <property type="project" value="InterPro"/>
</dbReference>
<dbReference type="Proteomes" id="UP000007993">
    <property type="component" value="Unassembled WGS sequence"/>
</dbReference>
<dbReference type="InterPro" id="IPR011330">
    <property type="entry name" value="Glyco_hydro/deAcase_b/a-brl"/>
</dbReference>
<keyword evidence="2 4" id="KW-0378">Hydrolase</keyword>
<dbReference type="EC" id="3.-.-.-" evidence="4"/>
<dbReference type="CDD" id="cd10967">
    <property type="entry name" value="CE4_GLA_like_6s"/>
    <property type="match status" value="1"/>
</dbReference>
<dbReference type="InterPro" id="IPR002509">
    <property type="entry name" value="NODB_dom"/>
</dbReference>
<evidence type="ECO:0000256" key="1">
    <source>
        <dbReference type="ARBA" id="ARBA00022723"/>
    </source>
</evidence>
<sequence length="272" mass="30248">MKDIPVRRFVWTFFILLFAAFVSAGEPQSLTNVSSRVQTPKPLTEGGVVLTFDDRNFQDWIQALPLLDEFGVQATFFISGKIDGPALKAIQKLQAHGHAIGSHSVNHLKAVEYFEENSAETFLRREITPQLNEFQVAGVAAVCFAYPMSRNNAATDEALLNVFRHLRTGKSIAANERLSEQDAFFVPAAKIAEQGCLPGKGIDFAPTRPDRTYEQIDGAFDRAAKNNEIIVLYAHRIAESGNGNFITPEALTRILQSAKQRGLRFYTFNDLP</sequence>
<dbReference type="Pfam" id="PF01522">
    <property type="entry name" value="Polysacc_deac_1"/>
    <property type="match status" value="1"/>
</dbReference>
<protein>
    <submittedName>
        <fullName evidence="4">Polysaccharide deacetylase</fullName>
        <ecNumber evidence="4">3.-.-.-</ecNumber>
    </submittedName>
</protein>
<dbReference type="EMBL" id="AMCW01000100">
    <property type="protein sequence ID" value="EKK01221.1"/>
    <property type="molecule type" value="Genomic_DNA"/>
</dbReference>
<dbReference type="GO" id="GO:0016020">
    <property type="term" value="C:membrane"/>
    <property type="evidence" value="ECO:0007669"/>
    <property type="project" value="TreeGrafter"/>
</dbReference>
<feature type="domain" description="NodB homology" evidence="3">
    <location>
        <begin position="46"/>
        <end position="272"/>
    </location>
</feature>